<organism evidence="1 2">
    <name type="scientific">Cordyceps militaris (strain CM01)</name>
    <name type="common">Caterpillar fungus</name>
    <dbReference type="NCBI Taxonomy" id="983644"/>
    <lineage>
        <taxon>Eukaryota</taxon>
        <taxon>Fungi</taxon>
        <taxon>Dikarya</taxon>
        <taxon>Ascomycota</taxon>
        <taxon>Pezizomycotina</taxon>
        <taxon>Sordariomycetes</taxon>
        <taxon>Hypocreomycetidae</taxon>
        <taxon>Hypocreales</taxon>
        <taxon>Cordycipitaceae</taxon>
        <taxon>Cordyceps</taxon>
    </lineage>
</organism>
<keyword evidence="2" id="KW-1185">Reference proteome</keyword>
<evidence type="ECO:0000313" key="1">
    <source>
        <dbReference type="EMBL" id="EGX87744.1"/>
    </source>
</evidence>
<dbReference type="InParanoid" id="G3JUK8"/>
<dbReference type="Proteomes" id="UP000001610">
    <property type="component" value="Unassembled WGS sequence"/>
</dbReference>
<dbReference type="GeneID" id="18171369"/>
<proteinExistence type="predicted"/>
<evidence type="ECO:0000313" key="2">
    <source>
        <dbReference type="Proteomes" id="UP000001610"/>
    </source>
</evidence>
<dbReference type="HOGENOM" id="CLU_1199762_0_0_1"/>
<sequence length="231" mass="26236">MLLIESVDLWSLSGLIGCEHLNNAVFDSDNLSSWTSSLLFAIQYAIYRCDRFRLSPSDVSICVLDPADFPRGQFMRDMTLIRAYREHIVTTLAQLEQAGLYELYPQCADAHGKKQWTNRVLDLRALWSIRKPTTTMAETETALRIAKKCFPRFGAADMALMLLAFRNRPLKGAGLEDSGFAEDHAASQYGPVEVNRYRALLVKAEEIRKDDNGLFSDEDLLRKIYLCAEDE</sequence>
<name>G3JUK8_CORMM</name>
<dbReference type="VEuPathDB" id="FungiDB:CCM_09366"/>
<gene>
    <name evidence="1" type="ORF">CCM_09366</name>
</gene>
<protein>
    <submittedName>
        <fullName evidence="1">Uncharacterized protein</fullName>
    </submittedName>
</protein>
<dbReference type="STRING" id="983644.G3JUK8"/>
<dbReference type="AlphaFoldDB" id="G3JUK8"/>
<reference evidence="1 2" key="1">
    <citation type="journal article" date="2011" name="Genome Biol.">
        <title>Genome sequence of the insect pathogenic fungus Cordyceps militaris, a valued traditional Chinese medicine.</title>
        <authorList>
            <person name="Zheng P."/>
            <person name="Xia Y."/>
            <person name="Xiao G."/>
            <person name="Xiong C."/>
            <person name="Hu X."/>
            <person name="Zhang S."/>
            <person name="Zheng H."/>
            <person name="Huang Y."/>
            <person name="Zhou Y."/>
            <person name="Wang S."/>
            <person name="Zhao G.P."/>
            <person name="Liu X."/>
            <person name="St Leger R.J."/>
            <person name="Wang C."/>
        </authorList>
    </citation>
    <scope>NUCLEOTIDE SEQUENCE [LARGE SCALE GENOMIC DNA]</scope>
    <source>
        <strain evidence="1 2">CM01</strain>
    </source>
</reference>
<dbReference type="EMBL" id="JH126407">
    <property type="protein sequence ID" value="EGX87744.1"/>
    <property type="molecule type" value="Genomic_DNA"/>
</dbReference>
<dbReference type="OrthoDB" id="4152607at2759"/>
<dbReference type="eggNOG" id="ENOG502SJQX">
    <property type="taxonomic scope" value="Eukaryota"/>
</dbReference>
<dbReference type="KEGG" id="cmt:CCM_09366"/>
<dbReference type="RefSeq" id="XP_006674563.1">
    <property type="nucleotide sequence ID" value="XM_006674500.1"/>
</dbReference>
<accession>G3JUK8</accession>